<dbReference type="EMBL" id="LXQA010218764">
    <property type="protein sequence ID" value="MCI34960.1"/>
    <property type="molecule type" value="Genomic_DNA"/>
</dbReference>
<accession>A0A392RGP4</accession>
<dbReference type="Proteomes" id="UP000265520">
    <property type="component" value="Unassembled WGS sequence"/>
</dbReference>
<sequence length="53" mass="5809">MAVPFIVDLKYGGAIVSTVLVSKDEEGKIVIEGSLRWCYIRCPLVISLVLKAD</sequence>
<name>A0A392RGP4_9FABA</name>
<evidence type="ECO:0000313" key="1">
    <source>
        <dbReference type="EMBL" id="MCI34960.1"/>
    </source>
</evidence>
<evidence type="ECO:0000313" key="2">
    <source>
        <dbReference type="Proteomes" id="UP000265520"/>
    </source>
</evidence>
<dbReference type="AlphaFoldDB" id="A0A392RGP4"/>
<organism evidence="1 2">
    <name type="scientific">Trifolium medium</name>
    <dbReference type="NCBI Taxonomy" id="97028"/>
    <lineage>
        <taxon>Eukaryota</taxon>
        <taxon>Viridiplantae</taxon>
        <taxon>Streptophyta</taxon>
        <taxon>Embryophyta</taxon>
        <taxon>Tracheophyta</taxon>
        <taxon>Spermatophyta</taxon>
        <taxon>Magnoliopsida</taxon>
        <taxon>eudicotyledons</taxon>
        <taxon>Gunneridae</taxon>
        <taxon>Pentapetalae</taxon>
        <taxon>rosids</taxon>
        <taxon>fabids</taxon>
        <taxon>Fabales</taxon>
        <taxon>Fabaceae</taxon>
        <taxon>Papilionoideae</taxon>
        <taxon>50 kb inversion clade</taxon>
        <taxon>NPAAA clade</taxon>
        <taxon>Hologalegina</taxon>
        <taxon>IRL clade</taxon>
        <taxon>Trifolieae</taxon>
        <taxon>Trifolium</taxon>
    </lineage>
</organism>
<comment type="caution">
    <text evidence="1">The sequence shown here is derived from an EMBL/GenBank/DDBJ whole genome shotgun (WGS) entry which is preliminary data.</text>
</comment>
<keyword evidence="2" id="KW-1185">Reference proteome</keyword>
<protein>
    <submittedName>
        <fullName evidence="1">Uncharacterized protein</fullName>
    </submittedName>
</protein>
<reference evidence="1 2" key="1">
    <citation type="journal article" date="2018" name="Front. Plant Sci.">
        <title>Red Clover (Trifolium pratense) and Zigzag Clover (T. medium) - A Picture of Genomic Similarities and Differences.</title>
        <authorList>
            <person name="Dluhosova J."/>
            <person name="Istvanek J."/>
            <person name="Nedelnik J."/>
            <person name="Repkova J."/>
        </authorList>
    </citation>
    <scope>NUCLEOTIDE SEQUENCE [LARGE SCALE GENOMIC DNA]</scope>
    <source>
        <strain evidence="2">cv. 10/8</strain>
        <tissue evidence="1">Leaf</tissue>
    </source>
</reference>
<proteinExistence type="predicted"/>